<dbReference type="PANTHER" id="PTHR12606">
    <property type="entry name" value="SENTRIN/SUMO-SPECIFIC PROTEASE"/>
    <property type="match status" value="1"/>
</dbReference>
<name>A0A9P6MI20_9FUNG</name>
<evidence type="ECO:0000256" key="4">
    <source>
        <dbReference type="ARBA" id="ARBA00022807"/>
    </source>
</evidence>
<keyword evidence="4" id="KW-0788">Thiol protease</keyword>
<dbReference type="Proteomes" id="UP000749646">
    <property type="component" value="Unassembled WGS sequence"/>
</dbReference>
<organism evidence="7 8">
    <name type="scientific">Modicella reniformis</name>
    <dbReference type="NCBI Taxonomy" id="1440133"/>
    <lineage>
        <taxon>Eukaryota</taxon>
        <taxon>Fungi</taxon>
        <taxon>Fungi incertae sedis</taxon>
        <taxon>Mucoromycota</taxon>
        <taxon>Mortierellomycotina</taxon>
        <taxon>Mortierellomycetes</taxon>
        <taxon>Mortierellales</taxon>
        <taxon>Mortierellaceae</taxon>
        <taxon>Modicella</taxon>
    </lineage>
</organism>
<evidence type="ECO:0000256" key="5">
    <source>
        <dbReference type="SAM" id="MobiDB-lite"/>
    </source>
</evidence>
<dbReference type="SUPFAM" id="SSF54001">
    <property type="entry name" value="Cysteine proteinases"/>
    <property type="match status" value="1"/>
</dbReference>
<reference evidence="7" key="1">
    <citation type="journal article" date="2020" name="Fungal Divers.">
        <title>Resolving the Mortierellaceae phylogeny through synthesis of multi-gene phylogenetics and phylogenomics.</title>
        <authorList>
            <person name="Vandepol N."/>
            <person name="Liber J."/>
            <person name="Desiro A."/>
            <person name="Na H."/>
            <person name="Kennedy M."/>
            <person name="Barry K."/>
            <person name="Grigoriev I.V."/>
            <person name="Miller A.N."/>
            <person name="O'Donnell K."/>
            <person name="Stajich J.E."/>
            <person name="Bonito G."/>
        </authorList>
    </citation>
    <scope>NUCLEOTIDE SEQUENCE</scope>
    <source>
        <strain evidence="7">MES-2147</strain>
    </source>
</reference>
<evidence type="ECO:0000256" key="2">
    <source>
        <dbReference type="ARBA" id="ARBA00022670"/>
    </source>
</evidence>
<dbReference type="GO" id="GO:0016929">
    <property type="term" value="F:deSUMOylase activity"/>
    <property type="evidence" value="ECO:0007669"/>
    <property type="project" value="TreeGrafter"/>
</dbReference>
<evidence type="ECO:0000313" key="7">
    <source>
        <dbReference type="EMBL" id="KAG0000981.1"/>
    </source>
</evidence>
<feature type="region of interest" description="Disordered" evidence="5">
    <location>
        <begin position="83"/>
        <end position="173"/>
    </location>
</feature>
<dbReference type="EMBL" id="JAAAHW010000574">
    <property type="protein sequence ID" value="KAG0000981.1"/>
    <property type="molecule type" value="Genomic_DNA"/>
</dbReference>
<dbReference type="InterPro" id="IPR038765">
    <property type="entry name" value="Papain-like_cys_pep_sf"/>
</dbReference>
<keyword evidence="8" id="KW-1185">Reference proteome</keyword>
<keyword evidence="3" id="KW-0378">Hydrolase</keyword>
<dbReference type="GO" id="GO:0006508">
    <property type="term" value="P:proteolysis"/>
    <property type="evidence" value="ECO:0007669"/>
    <property type="project" value="UniProtKB-KW"/>
</dbReference>
<keyword evidence="2" id="KW-0645">Protease</keyword>
<sequence length="560" mass="64188">MAASKRKSIVDTSEFSKRAKLWFTGGLDGLSSYLKLMPLDKLVGEHQPKKRGWVGAYPGLSDQQDSYYIRGVLLKDDANQGQFLPGRHGASAASTNKSNVEEDSKPYQLEPYTKAPTFITVPDPQESSSSRSLSPSPLTYGRSSGSDSADSSRRESSSHSPTSRSHPFQPFSRFGAMNYNRFEQSSLLRARPRIYAGKAQRTTSLLQSKYYKDETLARQRLFERHNQAHPKPELNRLKEALDATIGTLKSERESYINSRGNLTPSIEEEIAEHRRNRAYNRANNSRDDWEFEKSTVSRQPAWLSTKYQGNREPTWLKNFRNLINRNLPSVEQQPRPPGHQAIVDKHERIEKELAARKQKDQFTPIAKDDEDRIKEALSDGYPNCVVAEGFNVSLLKKDVQTLRPGEWLNDEVINFYGNLIMARSKESTTLPKVKVFEMDYVLVPIHHSGNHWTTAVIDMKNKCIEYYDSLLGNNPKCFLILRNYLEQESQDKLKKSFDSQGWENLCPKDIPRQRNGFDCGVFTCTFIEFRSRGMDNLDFSQDNMSYLRKRIVLSLINKSL</sequence>
<comment type="caution">
    <text evidence="7">The sequence shown here is derived from an EMBL/GenBank/DDBJ whole genome shotgun (WGS) entry which is preliminary data.</text>
</comment>
<dbReference type="GO" id="GO:0016926">
    <property type="term" value="P:protein desumoylation"/>
    <property type="evidence" value="ECO:0007669"/>
    <property type="project" value="TreeGrafter"/>
</dbReference>
<evidence type="ECO:0000313" key="8">
    <source>
        <dbReference type="Proteomes" id="UP000749646"/>
    </source>
</evidence>
<evidence type="ECO:0000256" key="1">
    <source>
        <dbReference type="ARBA" id="ARBA00005234"/>
    </source>
</evidence>
<dbReference type="Gene3D" id="3.40.395.10">
    <property type="entry name" value="Adenoviral Proteinase, Chain A"/>
    <property type="match status" value="1"/>
</dbReference>
<evidence type="ECO:0000259" key="6">
    <source>
        <dbReference type="PROSITE" id="PS50600"/>
    </source>
</evidence>
<comment type="similarity">
    <text evidence="1">Belongs to the peptidase C48 family.</text>
</comment>
<protein>
    <submittedName>
        <fullName evidence="7">SUMO1 sentrin specific peptidase 1</fullName>
    </submittedName>
</protein>
<feature type="domain" description="Ubiquitin-like protease family profile" evidence="6">
    <location>
        <begin position="392"/>
        <end position="530"/>
    </location>
</feature>
<dbReference type="PROSITE" id="PS50600">
    <property type="entry name" value="ULP_PROTEASE"/>
    <property type="match status" value="1"/>
</dbReference>
<dbReference type="Pfam" id="PF02902">
    <property type="entry name" value="Peptidase_C48"/>
    <property type="match status" value="1"/>
</dbReference>
<dbReference type="AlphaFoldDB" id="A0A9P6MI20"/>
<accession>A0A9P6MI20</accession>
<feature type="compositionally biased region" description="Low complexity" evidence="5">
    <location>
        <begin position="127"/>
        <end position="149"/>
    </location>
</feature>
<proteinExistence type="inferred from homology"/>
<dbReference type="OrthoDB" id="1939479at2759"/>
<evidence type="ECO:0000256" key="3">
    <source>
        <dbReference type="ARBA" id="ARBA00022801"/>
    </source>
</evidence>
<dbReference type="GO" id="GO:0005634">
    <property type="term" value="C:nucleus"/>
    <property type="evidence" value="ECO:0007669"/>
    <property type="project" value="TreeGrafter"/>
</dbReference>
<dbReference type="InterPro" id="IPR003653">
    <property type="entry name" value="Peptidase_C48_C"/>
</dbReference>
<gene>
    <name evidence="7" type="primary">SENP1</name>
    <name evidence="7" type="ORF">BGZ65_003893</name>
</gene>
<dbReference type="PANTHER" id="PTHR12606:SF141">
    <property type="entry name" value="GH15225P-RELATED"/>
    <property type="match status" value="1"/>
</dbReference>